<comment type="caution">
    <text evidence="2">The sequence shown here is derived from an EMBL/GenBank/DDBJ whole genome shotgun (WGS) entry which is preliminary data.</text>
</comment>
<feature type="domain" description="DUF5723" evidence="1">
    <location>
        <begin position="34"/>
        <end position="417"/>
    </location>
</feature>
<dbReference type="InterPro" id="IPR043781">
    <property type="entry name" value="DUF5723"/>
</dbReference>
<evidence type="ECO:0000313" key="3">
    <source>
        <dbReference type="Proteomes" id="UP000249239"/>
    </source>
</evidence>
<gene>
    <name evidence="2" type="ORF">LX69_02728</name>
</gene>
<dbReference type="AlphaFoldDB" id="A0A2W7NIQ4"/>
<dbReference type="Proteomes" id="UP000249239">
    <property type="component" value="Unassembled WGS sequence"/>
</dbReference>
<organism evidence="2 3">
    <name type="scientific">Breznakibacter xylanolyticus</name>
    <dbReference type="NCBI Taxonomy" id="990"/>
    <lineage>
        <taxon>Bacteria</taxon>
        <taxon>Pseudomonadati</taxon>
        <taxon>Bacteroidota</taxon>
        <taxon>Bacteroidia</taxon>
        <taxon>Marinilabiliales</taxon>
        <taxon>Marinilabiliaceae</taxon>
        <taxon>Breznakibacter</taxon>
    </lineage>
</organism>
<evidence type="ECO:0000259" key="1">
    <source>
        <dbReference type="Pfam" id="PF18990"/>
    </source>
</evidence>
<sequence length="468" mass="52549">MLLLSLTAITIHGQSPMSLYFMETIPQSHHDNAAMAPRANAYISVVSFNYSLFSDVSMKDFLQQSGSEWVTPLHKNFDYGEFYDVIGDALNMGTRGDISALGFGFSSGRDYFSFQFSEKAVIQAGFSSDFFKLPDAGLPKGAMFDFSTMRLKAYAYKEFSIGYARELTDRLTVGVHVKPLFGQAIGMTDISNMSLSIGENQYDIRVNGDIYTSLPMEVYSKSGEFPDSIKFKDLEGDDYLNNYGTSFSNPGLALDFGGEYKFSDRWTFSAALNNLGFIQWNEDLNALHAEGTYAYDGVEVSASNWDDLGDVFNDVADELKETLSYNHTHDGFTSGLTPNMYLGAQYHVNHAISFGGLSRTTFQKQNWRQEFALSLNYNSYRFMALNVNLNTRIKGSTYMGACTMWYMGPLQVFVMIDNVPFHLDNYYDENGNKTQIPGEFKDLNLMAGVNLVFGSKGFRDKPMIGRNK</sequence>
<dbReference type="EMBL" id="QKZK01000027">
    <property type="protein sequence ID" value="PZX13066.1"/>
    <property type="molecule type" value="Genomic_DNA"/>
</dbReference>
<proteinExistence type="predicted"/>
<dbReference type="Pfam" id="PF18990">
    <property type="entry name" value="DUF5723"/>
    <property type="match status" value="1"/>
</dbReference>
<accession>A0A2W7NIQ4</accession>
<evidence type="ECO:0000313" key="2">
    <source>
        <dbReference type="EMBL" id="PZX13066.1"/>
    </source>
</evidence>
<protein>
    <recommendedName>
        <fullName evidence="1">DUF5723 domain-containing protein</fullName>
    </recommendedName>
</protein>
<name>A0A2W7NIQ4_9BACT</name>
<reference evidence="2 3" key="1">
    <citation type="submission" date="2018-06" db="EMBL/GenBank/DDBJ databases">
        <title>Genomic Encyclopedia of Archaeal and Bacterial Type Strains, Phase II (KMG-II): from individual species to whole genera.</title>
        <authorList>
            <person name="Goeker M."/>
        </authorList>
    </citation>
    <scope>NUCLEOTIDE SEQUENCE [LARGE SCALE GENOMIC DNA]</scope>
    <source>
        <strain evidence="2 3">DSM 6779</strain>
    </source>
</reference>
<keyword evidence="3" id="KW-1185">Reference proteome</keyword>